<dbReference type="Proteomes" id="UP000649289">
    <property type="component" value="Unassembled WGS sequence"/>
</dbReference>
<keyword evidence="1" id="KW-1133">Transmembrane helix</keyword>
<feature type="transmembrane region" description="Helical" evidence="1">
    <location>
        <begin position="293"/>
        <end position="313"/>
    </location>
</feature>
<keyword evidence="3" id="KW-1185">Reference proteome</keyword>
<organism evidence="2 3">
    <name type="scientific">Nocardioides hwasunensis</name>
    <dbReference type="NCBI Taxonomy" id="397258"/>
    <lineage>
        <taxon>Bacteria</taxon>
        <taxon>Bacillati</taxon>
        <taxon>Actinomycetota</taxon>
        <taxon>Actinomycetes</taxon>
        <taxon>Propionibacteriales</taxon>
        <taxon>Nocardioidaceae</taxon>
        <taxon>Nocardioides</taxon>
    </lineage>
</organism>
<feature type="transmembrane region" description="Helical" evidence="1">
    <location>
        <begin position="78"/>
        <end position="100"/>
    </location>
</feature>
<protein>
    <submittedName>
        <fullName evidence="2">Uncharacterized protein</fullName>
    </submittedName>
</protein>
<name>A0ABR8MGT4_9ACTN</name>
<evidence type="ECO:0000313" key="3">
    <source>
        <dbReference type="Proteomes" id="UP000649289"/>
    </source>
</evidence>
<gene>
    <name evidence="2" type="ORF">IEZ25_07600</name>
</gene>
<feature type="transmembrane region" description="Helical" evidence="1">
    <location>
        <begin position="481"/>
        <end position="500"/>
    </location>
</feature>
<evidence type="ECO:0000313" key="2">
    <source>
        <dbReference type="EMBL" id="MBD3914476.1"/>
    </source>
</evidence>
<feature type="transmembrane region" description="Helical" evidence="1">
    <location>
        <begin position="30"/>
        <end position="57"/>
    </location>
</feature>
<keyword evidence="1" id="KW-0472">Membrane</keyword>
<proteinExistence type="predicted"/>
<dbReference type="EMBL" id="JACXYY010000003">
    <property type="protein sequence ID" value="MBD3914476.1"/>
    <property type="molecule type" value="Genomic_DNA"/>
</dbReference>
<feature type="transmembrane region" description="Helical" evidence="1">
    <location>
        <begin position="402"/>
        <end position="423"/>
    </location>
</feature>
<feature type="transmembrane region" description="Helical" evidence="1">
    <location>
        <begin position="256"/>
        <end position="273"/>
    </location>
</feature>
<sequence length="637" mass="68464">MLLMLLAVLVAALAMSALLRCPVPVAAPTAIFVVVLVLFAFGAVDLLFVGLVLTVVLSVVGAAYGVVARWRAGGLRNVISWVFAPATVVYLLMLSVFGLASRGLMFSSWDEFSHWGRVVSAMVSSDALPPYASADLLFASYPPALPIWEYFLTRMQPSFVESHVFIAHHAMALALLLPFASQFRWRQPARLLFLTVTATLLMTSFFTLDAVLIDPVLAMTFGYCLAIVLLGSRDVGSIWRHLGPALAVLALLKDTGVLFALIVVVVLTIRVGLGQRLLVRLGRGRTWRVPSSLGHGAAGLACVLVPTVIWRVILDLTETRSTWEGGTSVGGALADLAQNGSSYRRDTTTSFITALQDQPLTSIPVPLAFWGWFALALLLLVLTDHVRVQISSARPVEKGTNLLATTTLLAGSLVYVVAMWLTYMTAFTEYEATNLASFARYLGGYWLAVVFVCVAVALASLGSRTTNAAAPGFEVSRVHTVVVLAVLLSVGNIANVAVVLTRQHVGSAAAVRAPYSATAAAARDAGIAAGDSVWILDEHTTGFGYHVLSYELVDSHTTGWSVGPLKDEADVWTQDLTVDQWANALMDMDYLLIHHTEPAFVERFASLFEDPTAIEDRSVFAVEPDGAGSVRLVEVTG</sequence>
<feature type="transmembrane region" description="Helical" evidence="1">
    <location>
        <begin position="443"/>
        <end position="461"/>
    </location>
</feature>
<feature type="transmembrane region" description="Helical" evidence="1">
    <location>
        <begin position="363"/>
        <end position="382"/>
    </location>
</feature>
<accession>A0ABR8MGT4</accession>
<evidence type="ECO:0000256" key="1">
    <source>
        <dbReference type="SAM" id="Phobius"/>
    </source>
</evidence>
<feature type="transmembrane region" description="Helical" evidence="1">
    <location>
        <begin position="191"/>
        <end position="213"/>
    </location>
</feature>
<reference evidence="2 3" key="1">
    <citation type="submission" date="2020-09" db="EMBL/GenBank/DDBJ databases">
        <title>novel species in genus Nocardioides.</title>
        <authorList>
            <person name="Zhang G."/>
        </authorList>
    </citation>
    <scope>NUCLEOTIDE SEQUENCE [LARGE SCALE GENOMIC DNA]</scope>
    <source>
        <strain evidence="2 3">19197</strain>
    </source>
</reference>
<dbReference type="RefSeq" id="WP_191198820.1">
    <property type="nucleotide sequence ID" value="NZ_BAAAPA010000004.1"/>
</dbReference>
<keyword evidence="1" id="KW-0812">Transmembrane</keyword>
<comment type="caution">
    <text evidence="2">The sequence shown here is derived from an EMBL/GenBank/DDBJ whole genome shotgun (WGS) entry which is preliminary data.</text>
</comment>